<feature type="transmembrane region" description="Helical" evidence="2">
    <location>
        <begin position="28"/>
        <end position="46"/>
    </location>
</feature>
<reference evidence="7" key="1">
    <citation type="journal article" date="2014" name="Proc. Natl. Acad. Sci. U.S.A.">
        <title>Extensive sampling of basidiomycete genomes demonstrates inadequacy of the white-rot/brown-rot paradigm for wood decay fungi.</title>
        <authorList>
            <person name="Riley R."/>
            <person name="Salamov A.A."/>
            <person name="Brown D.W."/>
            <person name="Nagy L.G."/>
            <person name="Floudas D."/>
            <person name="Held B.W."/>
            <person name="Levasseur A."/>
            <person name="Lombard V."/>
            <person name="Morin E."/>
            <person name="Otillar R."/>
            <person name="Lindquist E.A."/>
            <person name="Sun H."/>
            <person name="LaButti K.M."/>
            <person name="Schmutz J."/>
            <person name="Jabbour D."/>
            <person name="Luo H."/>
            <person name="Baker S.E."/>
            <person name="Pisabarro A.G."/>
            <person name="Walton J.D."/>
            <person name="Blanchette R.A."/>
            <person name="Henrissat B."/>
            <person name="Martin F."/>
            <person name="Cullen D."/>
            <person name="Hibbett D.S."/>
            <person name="Grigoriev I.V."/>
        </authorList>
    </citation>
    <scope>NUCLEOTIDE SEQUENCE [LARGE SCALE GENOMIC DNA]</scope>
    <source>
        <strain evidence="7">MUCL 33604</strain>
    </source>
</reference>
<name>A0A067QCC2_9AGAM</name>
<feature type="domain" description="FMP27 SW motif-containing RBG unit" evidence="4">
    <location>
        <begin position="1241"/>
        <end position="1344"/>
    </location>
</feature>
<sequence length="2877" mass="322096">MQTILHAVFSNVVACLNTLFLSTPEKSLWSACLIWVVRVVTFALLLRTYIVPSILRIFSNSIRVRSISLRSIRGIYFKAGMRTWHVERIRWSYHSPCAESDSRISVRIEGLKLEIDGTQTSVADTEVREPRSWTDLRLPTRSDFALSPVGVWIRFFAASVYSLLEPKLRPVLRIAFVTSLRLLIRLVPPLTQIFEFELDSAVITFAALSGASVVIKDATLHTKVAFTQLENVIFSEAKEVGPPRRRHTRFKSVIDWKDKLSNSVERAWERAWGKTQGSASINLKVHRVTGFNRPFPTSMLLSLAAMGAGLPLGSCFNFPGVLDFMASVRFNPRLGDLEPHSLKTALKVDAIHVDVDSIFALLAQWKSVQDAQKSAEPMSPLSPSAQGHVLSPSPSMATVASPSPASRTKAWRESFYGTALLRRKRKPIVVHRVSRVKHSALLSVLESAELRISTICAIHKVDRRLEGTNVIYKATASDISFGAHLSNPQRGKLHAKWLGTHDTKKPDHNPDAYAFVFVVDQISVDQIIKNSSTKVFPVLSVGRTELQILISEWPSSWLRGTSYMTGNPNGPFLGVRFTVASVVAQYRLGDLRRLFEHKDMSYKPSSKPSPVPDVLSPMPRFSIEVEIGDLVGRLVDEDSVSGGNRIVLEGQSGGIVCSSESHFTSVIDRYRGHSTDDLSADISRVRLDMVASIMLQSPCVRLLPRDAHDKTSITTSASDQGSPIFYIETLEMKVKGSALGHVTEVPSTAISLDCQSALIDAHCASDAITIELWQPDVVEAVREVLAALQSPTQQSHQQPSRQSLDKLPFGLSASFSVARVAIMLCGHDINPTDALELGRGIKLSTGFSVQYSALQPQHLWDFAPRHQQSEMRSKLYLSEEHIAAAARSARVEKADTAFLRIQCWDITIRSAVSTQFEFANFPQKQDKYLDEPYSYQDFMAISRVRIDVALSTQRGGAFPIFKDHDMCHVSLELSRLNGTFRVYHIYSLLLAVKVLQTLKPPAQPSARPRGNSHVSYSFRGKVQVAQFLWIFSEDQRLCTRVDSIVSNYSPGQTVSLRWARILFWVPLPPNPKNPPEEILWSELGRLLEGSVALPVRPDGPQIISVDIECARLHLPHDYVIADLIQQISINLKALRHLQLTVSDGKYSEIAEPEAEAAKSMPDLRLHIKSLTLEASDDPFESKLGLIYQTGFVSTKVRETRNQAFESKATTVLAAEDPDAVVPPDAENGYHFTSAASVSIQEAHERLLGVHSADWIQRHRRFKAKQIEREAAASHSFCQASTSHSNTRVPNIVRVVPVHGGPPLVRVAIVELSLRASPPSFTQENLPEFLHHRGRLPLQTQYSLLIPMHLNFALNSLKISLRDYPLPLLHVPPRQEPSSASLEFDTDLVIAEEMGTSLSVDWLECSVLDAKAGDVGGAGFSIRVPKTIMPVKTYATPLVKVTADRVTDFSWGVSYGPATQDLMRVVDTLTTSPKDCSPAVGFWDKLRLSFHWEIRVHFADEVHLHMKGSRDPYDVAHHGAGFALCWQGKPRLNIGVDNPERELVQLTSENMLLVIPNLESDSLPRASSLRSSGTSLNQPTELRQARKVCAKLGAGVRFGVGFLMERACGPECGSCRGSPFYRKCRFFDFKPHYQVILEQKSHPPLVKTFQDSFNDFRSDFIHMSISLTSSLNEAERQSPTAFSSFHLSPQMFSHFWSWWMLFDGDSLPIRQGNIHAMSRPPSPKFTRHLATLKYRIGVEQLFISHSYIDDSSESWADGITPFVGMKALIGQFHADMHQREQEVIVPGSIPGTTKVTFHKKFYAAEVVLKELDLRAILATFKEPMKRSVPLQTSLQGSRFSARTTSSEPPSHWIDMDDFVETDFRPAGTPIVQLIPVAACPRFTYFKGSHHSRHPQSGSDTCKFGEEDSHICFLGKESSVSQIQIELASARVRELRQVKSRETDAMGSYKNVDTTIRDHDSHKMITLLEAYVAHLRALDAESRRPGPDGAQNYYMPSDSVSADEWAEFDNVYQVHCPKIFMSNSVRDVLLQYYYCSRSRRGLEYHMATRAIKYMRDQAEAALLSSAPQEPEKPRGAAASAQAAAHALRRIITGDPDAKPSVEVRHESPRPADALHPLSGWGDGISLRQSHFCLLLKPQILLRSEASPDSVSVLAAVQAKLQSLAIMDQANMDDPVNGKIMSRTYTSLTGLQAFYPCDGGRRDEGCVPLEVLVDLRCESKDFDRLVPQTDATFRYDKFNRLRLRNNLTSIAPTSDPGNSHLQHQTDLVQVNVPRFTVSANEKHFQSISTIITDLVLFSDAAHKTRLDKLETLLFSYDFTDLGEAAGVVADLQSRIREVVEIERAVGPRLRRHGDEGKAELLRIKAHTLLLADELNLIFDAIKLAQDKADGHTEQKSALLLRTSSSEISWRMLDDARDLLAKLSLQKIDYSWLNRQDSSTENNLSVGDLQAFDGSPGAAWTEIIAKHDEPSNHPLVKRGLFLLANWIVLAPVGGITIYEDFDLKFHPMKLQIDTKVGQRIMEYVWPARKNRRQIESQEEHNLTNSDSDEDDPVLKTQAPMRSSLELPRPIPHSRMSGNILAPPLRRLGASRSFTDLRSAASDTFHFSKMQRTPSSYREDPLQSSASAGQLQRTKVESPTRISFGREGNDAAEMRTRSSQKSFIRVRVDSLHLLLSIMKEDSFLCRDAHIRTRELVYRNQTWSFDELVDQFIPSDPSWKGWVKLAFQQPLIPVIPVARELFSKTQWIPSKGKSNIEGQESSPNVLIRSTPIGSDSRERRTSSRRPRTASPSRRLRTLSHRGPDRVTSGPLTTEPSSLPDRTIALNNSNADERPGSRNRILKVFTRRPSRPRPSIESDPYGNNNQRRSNEDTPHRNRTSREQG</sequence>
<feature type="region of interest" description="Disordered" evidence="1">
    <location>
        <begin position="2605"/>
        <end position="2633"/>
    </location>
</feature>
<dbReference type="SMART" id="SM01215">
    <property type="entry name" value="Fmp27_SW"/>
    <property type="match status" value="1"/>
</dbReference>
<keyword evidence="7" id="KW-1185">Reference proteome</keyword>
<feature type="compositionally biased region" description="Polar residues" evidence="1">
    <location>
        <begin position="2605"/>
        <end position="2628"/>
    </location>
</feature>
<feature type="region of interest" description="Disordered" evidence="1">
    <location>
        <begin position="2093"/>
        <end position="2112"/>
    </location>
</feature>
<dbReference type="InParanoid" id="A0A067QCC2"/>
<evidence type="ECO:0008006" key="8">
    <source>
        <dbReference type="Google" id="ProtNLM"/>
    </source>
</evidence>
<dbReference type="HOGENOM" id="CLU_000202_1_0_1"/>
<dbReference type="SMART" id="SM01214">
    <property type="entry name" value="Fmp27_GFWDK"/>
    <property type="match status" value="1"/>
</dbReference>
<dbReference type="STRING" id="933084.A0A067QCC2"/>
<evidence type="ECO:0000259" key="4">
    <source>
        <dbReference type="SMART" id="SM01215"/>
    </source>
</evidence>
<keyword evidence="2" id="KW-1133">Transmembrane helix</keyword>
<evidence type="ECO:0000313" key="6">
    <source>
        <dbReference type="EMBL" id="KDQ64599.1"/>
    </source>
</evidence>
<dbReference type="InterPro" id="IPR019415">
    <property type="entry name" value="FMP27_SW_RBG"/>
</dbReference>
<feature type="region of interest" description="Disordered" evidence="1">
    <location>
        <begin position="2744"/>
        <end position="2877"/>
    </location>
</feature>
<protein>
    <recommendedName>
        <fullName evidence="8">FMP27 GFWDK domain-containing protein</fullName>
    </recommendedName>
</protein>
<feature type="region of interest" description="Disordered" evidence="1">
    <location>
        <begin position="2530"/>
        <end position="2575"/>
    </location>
</feature>
<evidence type="ECO:0000313" key="7">
    <source>
        <dbReference type="Proteomes" id="UP000027265"/>
    </source>
</evidence>
<organism evidence="6 7">
    <name type="scientific">Jaapia argillacea MUCL 33604</name>
    <dbReference type="NCBI Taxonomy" id="933084"/>
    <lineage>
        <taxon>Eukaryota</taxon>
        <taxon>Fungi</taxon>
        <taxon>Dikarya</taxon>
        <taxon>Basidiomycota</taxon>
        <taxon>Agaricomycotina</taxon>
        <taxon>Agaricomycetes</taxon>
        <taxon>Agaricomycetidae</taxon>
        <taxon>Jaapiales</taxon>
        <taxon>Jaapiaceae</taxon>
        <taxon>Jaapia</taxon>
    </lineage>
</organism>
<dbReference type="InterPro" id="IPR019441">
    <property type="entry name" value="FMP27/BLTP2/Hobbit_GFWDK_RBG"/>
</dbReference>
<evidence type="ECO:0000259" key="3">
    <source>
        <dbReference type="SMART" id="SM01214"/>
    </source>
</evidence>
<dbReference type="FunCoup" id="A0A067QCC2">
    <property type="interactions" value="195"/>
</dbReference>
<keyword evidence="2" id="KW-0472">Membrane</keyword>
<dbReference type="Pfam" id="PF10344">
    <property type="entry name" value="Hobbit"/>
    <property type="match status" value="2"/>
</dbReference>
<dbReference type="PANTHER" id="PTHR15678:SF6">
    <property type="entry name" value="BRIDGE-LIKE LIPID TRANSFER PROTEIN FAMILY MEMBER 2"/>
    <property type="match status" value="1"/>
</dbReference>
<dbReference type="SMART" id="SM01216">
    <property type="entry name" value="Fmp27_WPPW"/>
    <property type="match status" value="1"/>
</dbReference>
<evidence type="ECO:0000256" key="1">
    <source>
        <dbReference type="SAM" id="MobiDB-lite"/>
    </source>
</evidence>
<feature type="domain" description="FMP27/BLTP2/Hobbit GFWDK motif-containing RBG unit" evidence="3">
    <location>
        <begin position="1362"/>
        <end position="1514"/>
    </location>
</feature>
<feature type="compositionally biased region" description="Basic and acidic residues" evidence="1">
    <location>
        <begin position="2093"/>
        <end position="2107"/>
    </location>
</feature>
<feature type="compositionally biased region" description="Basic residues" evidence="1">
    <location>
        <begin position="2776"/>
        <end position="2793"/>
    </location>
</feature>
<evidence type="ECO:0000259" key="5">
    <source>
        <dbReference type="SMART" id="SM01216"/>
    </source>
</evidence>
<proteinExistence type="predicted"/>
<dbReference type="InterPro" id="IPR045167">
    <property type="entry name" value="Hobbit"/>
</dbReference>
<dbReference type="InterPro" id="IPR019449">
    <property type="entry name" value="FMP27_WPPW_RBG"/>
</dbReference>
<evidence type="ECO:0000256" key="2">
    <source>
        <dbReference type="SAM" id="Phobius"/>
    </source>
</evidence>
<keyword evidence="2" id="KW-0812">Transmembrane</keyword>
<dbReference type="Proteomes" id="UP000027265">
    <property type="component" value="Unassembled WGS sequence"/>
</dbReference>
<feature type="domain" description="FMP27 WPPW motif-containing RBG unit" evidence="5">
    <location>
        <begin position="1763"/>
        <end position="2209"/>
    </location>
</feature>
<dbReference type="OrthoDB" id="1562405at2759"/>
<dbReference type="EMBL" id="KL197709">
    <property type="protein sequence ID" value="KDQ64599.1"/>
    <property type="molecule type" value="Genomic_DNA"/>
</dbReference>
<dbReference type="PANTHER" id="PTHR15678">
    <property type="entry name" value="ANTIGEN MLAA-22-RELATED"/>
    <property type="match status" value="1"/>
</dbReference>
<feature type="compositionally biased region" description="Basic and acidic residues" evidence="1">
    <location>
        <begin position="2861"/>
        <end position="2877"/>
    </location>
</feature>
<accession>A0A067QCC2</accession>
<feature type="compositionally biased region" description="Polar residues" evidence="1">
    <location>
        <begin position="2744"/>
        <end position="2758"/>
    </location>
</feature>
<gene>
    <name evidence="6" type="ORF">JAAARDRAFT_145519</name>
</gene>